<dbReference type="InterPro" id="IPR001254">
    <property type="entry name" value="Trypsin_dom"/>
</dbReference>
<dbReference type="VEuPathDB" id="VectorBase:ASTEI20_045015"/>
<keyword evidence="3" id="KW-0399">Innate immunity</keyword>
<dbReference type="VEuPathDB" id="VectorBase:ASTE009037"/>
<evidence type="ECO:0000256" key="4">
    <source>
        <dbReference type="ARBA" id="ARBA00022670"/>
    </source>
</evidence>
<dbReference type="GO" id="GO:0006508">
    <property type="term" value="P:proteolysis"/>
    <property type="evidence" value="ECO:0007669"/>
    <property type="project" value="UniProtKB-KW"/>
</dbReference>
<dbReference type="CDD" id="cd00190">
    <property type="entry name" value="Tryp_SPc"/>
    <property type="match status" value="1"/>
</dbReference>
<dbReference type="GO" id="GO:0045087">
    <property type="term" value="P:innate immune response"/>
    <property type="evidence" value="ECO:0007669"/>
    <property type="project" value="UniProtKB-KW"/>
</dbReference>
<evidence type="ECO:0000256" key="13">
    <source>
        <dbReference type="RuleBase" id="RU366078"/>
    </source>
</evidence>
<proteinExistence type="inferred from homology"/>
<evidence type="ECO:0000256" key="1">
    <source>
        <dbReference type="ARBA" id="ARBA00004613"/>
    </source>
</evidence>
<dbReference type="AlphaFoldDB" id="A0A182YKD4"/>
<evidence type="ECO:0000256" key="3">
    <source>
        <dbReference type="ARBA" id="ARBA00022588"/>
    </source>
</evidence>
<keyword evidence="9" id="KW-1015">Disulfide bond</keyword>
<dbReference type="Pfam" id="PF12032">
    <property type="entry name" value="CLIP"/>
    <property type="match status" value="1"/>
</dbReference>
<protein>
    <recommendedName>
        <fullName evidence="13">CLIP domain-containing serine protease</fullName>
        <ecNumber evidence="12">3.4.21.-</ecNumber>
    </recommendedName>
</protein>
<sequence length="434" mass="47836">MPSERGRVQVAVLIIAVVIVCMLQSTVAQYQNQCRTPDQRGGICVTVSQCPRILGLLNQPLLTSNVVRFLEASRCGILEKKILVCCEAPENTIPANAQPPVQTRPPATTNAPFVQTRLPATTTFQQTQRPVQTQPPFQQQPQRPAIGQTTVGSRLSYEDRLRLLPADCGIQYSDRIIGGERAQIDEYPWIALIQHRRKNGDLKFHCGGTLINQRYVVTAAHCINSVKTSWTLTNVRLGEWDLESTTDCSTSYGEQLCADPVQDIPIEKAIVHPSYTVTRMLVKNDIALLRLMRLAQFNDYVQPICLPLAPAERSISYDGKRFVVAGWGQTEDAPQSRYKLFVGVSGVPEQACRAQYPEANIDQTQVCAGGTLNKDSCRGDSGGPLMYVGQSNGQGVLFLGGVVSFGKRCGLEGVPGVYTRVNQYIEWIVSNLEP</sequence>
<evidence type="ECO:0000256" key="11">
    <source>
        <dbReference type="ARBA" id="ARBA00024195"/>
    </source>
</evidence>
<dbReference type="PROSITE" id="PS51888">
    <property type="entry name" value="CLIP"/>
    <property type="match status" value="1"/>
</dbReference>
<dbReference type="InterPro" id="IPR018114">
    <property type="entry name" value="TRYPSIN_HIS"/>
</dbReference>
<accession>A0A182YKD4</accession>
<dbReference type="VEuPathDB" id="VectorBase:ASTEI08920"/>
<name>A0A182YKD4_ANOST</name>
<dbReference type="Pfam" id="PF00089">
    <property type="entry name" value="Trypsin"/>
    <property type="match status" value="1"/>
</dbReference>
<reference evidence="16" key="1">
    <citation type="journal article" date="2014" name="Genome Biol.">
        <title>Genome analysis of a major urban malaria vector mosquito, Anopheles stephensi.</title>
        <authorList>
            <person name="Jiang X."/>
            <person name="Peery A."/>
            <person name="Hall A.B."/>
            <person name="Sharma A."/>
            <person name="Chen X.G."/>
            <person name="Waterhouse R.M."/>
            <person name="Komissarov A."/>
            <person name="Riehle M.M."/>
            <person name="Shouche Y."/>
            <person name="Sharakhova M.V."/>
            <person name="Lawson D."/>
            <person name="Pakpour N."/>
            <person name="Arensburger P."/>
            <person name="Davidson V.L."/>
            <person name="Eiglmeier K."/>
            <person name="Emrich S."/>
            <person name="George P."/>
            <person name="Kennedy R.C."/>
            <person name="Mane S.P."/>
            <person name="Maslen G."/>
            <person name="Oringanje C."/>
            <person name="Qi Y."/>
            <person name="Settlage R."/>
            <person name="Tojo M."/>
            <person name="Tubio J.M."/>
            <person name="Unger M.F."/>
            <person name="Wang B."/>
            <person name="Vernick K.D."/>
            <person name="Ribeiro J.M."/>
            <person name="James A.A."/>
            <person name="Michel K."/>
            <person name="Riehle M.A."/>
            <person name="Luckhart S."/>
            <person name="Sharakhov I.V."/>
            <person name="Tu Z."/>
        </authorList>
    </citation>
    <scope>NUCLEOTIDE SEQUENCE [LARGE SCALE GENOMIC DNA]</scope>
    <source>
        <strain evidence="16">Indian</strain>
    </source>
</reference>
<feature type="chain" id="PRO_5036529416" description="CLIP domain-containing serine protease" evidence="13">
    <location>
        <begin position="29"/>
        <end position="434"/>
    </location>
</feature>
<dbReference type="PRINTS" id="PR00722">
    <property type="entry name" value="CHYMOTRYPSIN"/>
</dbReference>
<keyword evidence="16" id="KW-1185">Reference proteome</keyword>
<evidence type="ECO:0000256" key="5">
    <source>
        <dbReference type="ARBA" id="ARBA00022729"/>
    </source>
</evidence>
<dbReference type="PANTHER" id="PTHR24256">
    <property type="entry name" value="TRYPTASE-RELATED"/>
    <property type="match status" value="1"/>
</dbReference>
<feature type="compositionally biased region" description="Low complexity" evidence="14">
    <location>
        <begin position="125"/>
        <end position="144"/>
    </location>
</feature>
<comment type="similarity">
    <text evidence="11 13">Belongs to the peptidase S1 family. CLIP subfamily.</text>
</comment>
<feature type="region of interest" description="Disordered" evidence="14">
    <location>
        <begin position="125"/>
        <end position="148"/>
    </location>
</feature>
<dbReference type="GO" id="GO:0004252">
    <property type="term" value="F:serine-type endopeptidase activity"/>
    <property type="evidence" value="ECO:0007669"/>
    <property type="project" value="UniProtKB-UniRule"/>
</dbReference>
<evidence type="ECO:0000256" key="12">
    <source>
        <dbReference type="RuleBase" id="RU363034"/>
    </source>
</evidence>
<dbReference type="InterPro" id="IPR038565">
    <property type="entry name" value="CLIP_sf"/>
</dbReference>
<keyword evidence="7 12" id="KW-0720">Serine protease</keyword>
<dbReference type="SMART" id="SM00020">
    <property type="entry name" value="Tryp_SPc"/>
    <property type="match status" value="1"/>
</dbReference>
<dbReference type="InterPro" id="IPR001314">
    <property type="entry name" value="Peptidase_S1A"/>
</dbReference>
<dbReference type="Proteomes" id="UP000076408">
    <property type="component" value="Unassembled WGS sequence"/>
</dbReference>
<dbReference type="GO" id="GO:0005576">
    <property type="term" value="C:extracellular region"/>
    <property type="evidence" value="ECO:0007669"/>
    <property type="project" value="UniProtKB-SubCell"/>
</dbReference>
<evidence type="ECO:0000256" key="6">
    <source>
        <dbReference type="ARBA" id="ARBA00022801"/>
    </source>
</evidence>
<dbReference type="InterPro" id="IPR043504">
    <property type="entry name" value="Peptidase_S1_PA_chymotrypsin"/>
</dbReference>
<evidence type="ECO:0000256" key="2">
    <source>
        <dbReference type="ARBA" id="ARBA00022525"/>
    </source>
</evidence>
<keyword evidence="8" id="KW-0391">Immunity</keyword>
<feature type="signal peptide" evidence="13">
    <location>
        <begin position="1"/>
        <end position="28"/>
    </location>
</feature>
<dbReference type="InterPro" id="IPR009003">
    <property type="entry name" value="Peptidase_S1_PA"/>
</dbReference>
<evidence type="ECO:0000313" key="16">
    <source>
        <dbReference type="Proteomes" id="UP000076408"/>
    </source>
</evidence>
<dbReference type="FunFam" id="2.40.10.10:FF:000002">
    <property type="entry name" value="Transmembrane protease serine"/>
    <property type="match status" value="1"/>
</dbReference>
<evidence type="ECO:0000256" key="10">
    <source>
        <dbReference type="ARBA" id="ARBA00023180"/>
    </source>
</evidence>
<dbReference type="OMA" id="EASRCGI"/>
<dbReference type="EnsemblMetazoa" id="ASTEI08920-RA">
    <property type="protein sequence ID" value="ASTEI08920-PA"/>
    <property type="gene ID" value="ASTEI08920"/>
</dbReference>
<dbReference type="FunFam" id="2.40.10.10:FF:000028">
    <property type="entry name" value="Serine protease easter"/>
    <property type="match status" value="1"/>
</dbReference>
<evidence type="ECO:0000256" key="9">
    <source>
        <dbReference type="ARBA" id="ARBA00023157"/>
    </source>
</evidence>
<dbReference type="Gene3D" id="2.40.10.10">
    <property type="entry name" value="Trypsin-like serine proteases"/>
    <property type="match status" value="2"/>
</dbReference>
<dbReference type="SMART" id="SM00680">
    <property type="entry name" value="CLIP"/>
    <property type="match status" value="1"/>
</dbReference>
<keyword evidence="10" id="KW-0325">Glycoprotein</keyword>
<dbReference type="EC" id="3.4.21.-" evidence="12"/>
<evidence type="ECO:0000313" key="15">
    <source>
        <dbReference type="EnsemblMetazoa" id="ASTEI08920-PA"/>
    </source>
</evidence>
<keyword evidence="2 13" id="KW-0964">Secreted</keyword>
<comment type="domain">
    <text evidence="13">The clip domain consists of 35-55 residues which are 'knitted' together usually by 3 conserved disulfide bonds forming a clip-like compact structure.</text>
</comment>
<dbReference type="SUPFAM" id="SSF50494">
    <property type="entry name" value="Trypsin-like serine proteases"/>
    <property type="match status" value="1"/>
</dbReference>
<keyword evidence="4 12" id="KW-0645">Protease</keyword>
<keyword evidence="5 13" id="KW-0732">Signal</keyword>
<dbReference type="PROSITE" id="PS00134">
    <property type="entry name" value="TRYPSIN_HIS"/>
    <property type="match status" value="1"/>
</dbReference>
<evidence type="ECO:0000256" key="7">
    <source>
        <dbReference type="ARBA" id="ARBA00022825"/>
    </source>
</evidence>
<dbReference type="InterPro" id="IPR033116">
    <property type="entry name" value="TRYPSIN_SER"/>
</dbReference>
<dbReference type="Gene3D" id="3.30.1640.30">
    <property type="match status" value="1"/>
</dbReference>
<organism evidence="15 16">
    <name type="scientific">Anopheles stephensi</name>
    <name type="common">Indo-Pakistan malaria mosquito</name>
    <dbReference type="NCBI Taxonomy" id="30069"/>
    <lineage>
        <taxon>Eukaryota</taxon>
        <taxon>Metazoa</taxon>
        <taxon>Ecdysozoa</taxon>
        <taxon>Arthropoda</taxon>
        <taxon>Hexapoda</taxon>
        <taxon>Insecta</taxon>
        <taxon>Pterygota</taxon>
        <taxon>Neoptera</taxon>
        <taxon>Endopterygota</taxon>
        <taxon>Diptera</taxon>
        <taxon>Nematocera</taxon>
        <taxon>Culicoidea</taxon>
        <taxon>Culicidae</taxon>
        <taxon>Anophelinae</taxon>
        <taxon>Anopheles</taxon>
    </lineage>
</organism>
<keyword evidence="6 12" id="KW-0378">Hydrolase</keyword>
<comment type="subcellular location">
    <subcellularLocation>
        <location evidence="1 13">Secreted</location>
    </subcellularLocation>
</comment>
<reference evidence="15" key="2">
    <citation type="submission" date="2020-05" db="UniProtKB">
        <authorList>
            <consortium name="EnsemblMetazoa"/>
        </authorList>
    </citation>
    <scope>IDENTIFICATION</scope>
    <source>
        <strain evidence="15">Indian</strain>
    </source>
</reference>
<dbReference type="InterPro" id="IPR022700">
    <property type="entry name" value="CLIP"/>
</dbReference>
<evidence type="ECO:0000256" key="8">
    <source>
        <dbReference type="ARBA" id="ARBA00022859"/>
    </source>
</evidence>
<evidence type="ECO:0000256" key="14">
    <source>
        <dbReference type="SAM" id="MobiDB-lite"/>
    </source>
</evidence>
<dbReference type="STRING" id="30069.A0A182YKD4"/>
<dbReference type="PROSITE" id="PS50240">
    <property type="entry name" value="TRYPSIN_DOM"/>
    <property type="match status" value="1"/>
</dbReference>
<dbReference type="InterPro" id="IPR051487">
    <property type="entry name" value="Ser/Thr_Proteases_Immune/Dev"/>
</dbReference>
<dbReference type="PROSITE" id="PS00135">
    <property type="entry name" value="TRYPSIN_SER"/>
    <property type="match status" value="1"/>
</dbReference>